<protein>
    <submittedName>
        <fullName evidence="2">Uncharacterized protein</fullName>
    </submittedName>
</protein>
<dbReference type="RefSeq" id="XP_052947047.1">
    <property type="nucleotide sequence ID" value="XM_053088460.1"/>
</dbReference>
<dbReference type="Proteomes" id="UP001164286">
    <property type="component" value="Unassembled WGS sequence"/>
</dbReference>
<proteinExistence type="predicted"/>
<gene>
    <name evidence="2" type="ORF">MKK02DRAFT_32155</name>
</gene>
<organism evidence="2 3">
    <name type="scientific">Dioszegia hungarica</name>
    <dbReference type="NCBI Taxonomy" id="4972"/>
    <lineage>
        <taxon>Eukaryota</taxon>
        <taxon>Fungi</taxon>
        <taxon>Dikarya</taxon>
        <taxon>Basidiomycota</taxon>
        <taxon>Agaricomycotina</taxon>
        <taxon>Tremellomycetes</taxon>
        <taxon>Tremellales</taxon>
        <taxon>Bulleribasidiaceae</taxon>
        <taxon>Dioszegia</taxon>
    </lineage>
</organism>
<keyword evidence="1" id="KW-1133">Transmembrane helix</keyword>
<accession>A0AA38HAI1</accession>
<evidence type="ECO:0000313" key="2">
    <source>
        <dbReference type="EMBL" id="KAI9637270.1"/>
    </source>
</evidence>
<keyword evidence="1" id="KW-0472">Membrane</keyword>
<evidence type="ECO:0000313" key="3">
    <source>
        <dbReference type="Proteomes" id="UP001164286"/>
    </source>
</evidence>
<evidence type="ECO:0000256" key="1">
    <source>
        <dbReference type="SAM" id="Phobius"/>
    </source>
</evidence>
<feature type="transmembrane region" description="Helical" evidence="1">
    <location>
        <begin position="78"/>
        <end position="97"/>
    </location>
</feature>
<dbReference type="GeneID" id="77727665"/>
<comment type="caution">
    <text evidence="2">The sequence shown here is derived from an EMBL/GenBank/DDBJ whole genome shotgun (WGS) entry which is preliminary data.</text>
</comment>
<name>A0AA38HAI1_9TREE</name>
<sequence length="407" mass="40903">MAEQARPAERAGRARSLFASELFGGIHCTYLLDANLPPFIAPGTAGVVLGRLGDCQDPHTPLRIPLARLSSLLRSTSMRTTILLSFLLLIACNLAFARSRPARRITRALTETCDTNAECLQKGLPLRKLRRPRAVSSTPVVLDRDCQTNTPQAALRSKVLDPGSYTFTLNGANGGDNARQGYTFPQFYGGRGGEIVATYNFTQARTIYYKVGCSGGGFVGAPSSGGGASFITIDDLSTPLLVAGGGGGSGSKNSGLDAGTTYTFPLASTGGTSSSGAGGGGGAGFFADGDFQTAQGNTGLGGKSLASGGEGGVGGYNNNNKGGIGGGGGGGYNGIGQDLDNTKPAAGGGGGAGYNGGSGGAPVAGQTGGAPGTSYYSQSSAVGFSGAIYRRNTRFGIHGSISYVQKA</sequence>
<dbReference type="AlphaFoldDB" id="A0AA38HAI1"/>
<keyword evidence="3" id="KW-1185">Reference proteome</keyword>
<dbReference type="EMBL" id="JAKWFO010000004">
    <property type="protein sequence ID" value="KAI9637270.1"/>
    <property type="molecule type" value="Genomic_DNA"/>
</dbReference>
<keyword evidence="1" id="KW-0812">Transmembrane</keyword>
<reference evidence="2" key="1">
    <citation type="journal article" date="2022" name="G3 (Bethesda)">
        <title>High quality genome of the basidiomycete yeast Dioszegia hungarica PDD-24b-2 isolated from cloud water.</title>
        <authorList>
            <person name="Jarrige D."/>
            <person name="Haridas S."/>
            <person name="Bleykasten-Grosshans C."/>
            <person name="Joly M."/>
            <person name="Nadalig T."/>
            <person name="Sancelme M."/>
            <person name="Vuilleumier S."/>
            <person name="Grigoriev I.V."/>
            <person name="Amato P."/>
            <person name="Bringel F."/>
        </authorList>
    </citation>
    <scope>NUCLEOTIDE SEQUENCE</scope>
    <source>
        <strain evidence="2">PDD-24b-2</strain>
    </source>
</reference>